<dbReference type="PANTHER" id="PTHR43163">
    <property type="entry name" value="DIPEPTIDE TRANSPORT SYSTEM PERMEASE PROTEIN DPPB-RELATED"/>
    <property type="match status" value="1"/>
</dbReference>
<reference evidence="9" key="2">
    <citation type="journal article" date="2021" name="Sci. Rep.">
        <title>The distribution of antibiotic resistance genes in chicken gut microbiota commensals.</title>
        <authorList>
            <person name="Juricova H."/>
            <person name="Matiasovicova J."/>
            <person name="Kubasova T."/>
            <person name="Cejkova D."/>
            <person name="Rychlik I."/>
        </authorList>
    </citation>
    <scope>NUCLEOTIDE SEQUENCE</scope>
    <source>
        <strain evidence="9">An582</strain>
    </source>
</reference>
<dbReference type="InterPro" id="IPR035906">
    <property type="entry name" value="MetI-like_sf"/>
</dbReference>
<dbReference type="Gene3D" id="1.10.3720.10">
    <property type="entry name" value="MetI-like"/>
    <property type="match status" value="1"/>
</dbReference>
<dbReference type="SUPFAM" id="SSF161098">
    <property type="entry name" value="MetI-like"/>
    <property type="match status" value="1"/>
</dbReference>
<dbReference type="GO" id="GO:0005886">
    <property type="term" value="C:plasma membrane"/>
    <property type="evidence" value="ECO:0007669"/>
    <property type="project" value="UniProtKB-SubCell"/>
</dbReference>
<proteinExistence type="inferred from homology"/>
<evidence type="ECO:0000259" key="8">
    <source>
        <dbReference type="PROSITE" id="PS50928"/>
    </source>
</evidence>
<dbReference type="Proteomes" id="UP000705508">
    <property type="component" value="Unassembled WGS sequence"/>
</dbReference>
<gene>
    <name evidence="9" type="ORF">H6A20_07190</name>
</gene>
<dbReference type="PANTHER" id="PTHR43163:SF9">
    <property type="entry name" value="ABC TRANSPORTER PERMEASE PROTEIN"/>
    <property type="match status" value="1"/>
</dbReference>
<evidence type="ECO:0000313" key="10">
    <source>
        <dbReference type="Proteomes" id="UP000705508"/>
    </source>
</evidence>
<dbReference type="EMBL" id="JACJKS010000008">
    <property type="protein sequence ID" value="MBM6948441.1"/>
    <property type="molecule type" value="Genomic_DNA"/>
</dbReference>
<organism evidence="9 10">
    <name type="scientific">Mordavella massiliensis</name>
    <dbReference type="NCBI Taxonomy" id="1871024"/>
    <lineage>
        <taxon>Bacteria</taxon>
        <taxon>Bacillati</taxon>
        <taxon>Bacillota</taxon>
        <taxon>Clostridia</taxon>
        <taxon>Eubacteriales</taxon>
        <taxon>Clostridiaceae</taxon>
        <taxon>Mordavella</taxon>
    </lineage>
</organism>
<dbReference type="PROSITE" id="PS50928">
    <property type="entry name" value="ABC_TM1"/>
    <property type="match status" value="1"/>
</dbReference>
<feature type="transmembrane region" description="Helical" evidence="7">
    <location>
        <begin position="314"/>
        <end position="337"/>
    </location>
</feature>
<accession>A0A938XBI7</accession>
<evidence type="ECO:0000256" key="3">
    <source>
        <dbReference type="ARBA" id="ARBA00022475"/>
    </source>
</evidence>
<comment type="subcellular location">
    <subcellularLocation>
        <location evidence="1 7">Cell membrane</location>
        <topology evidence="1 7">Multi-pass membrane protein</topology>
    </subcellularLocation>
</comment>
<evidence type="ECO:0000256" key="1">
    <source>
        <dbReference type="ARBA" id="ARBA00004651"/>
    </source>
</evidence>
<feature type="transmembrane region" description="Helical" evidence="7">
    <location>
        <begin position="268"/>
        <end position="294"/>
    </location>
</feature>
<dbReference type="InterPro" id="IPR000515">
    <property type="entry name" value="MetI-like"/>
</dbReference>
<keyword evidence="5 7" id="KW-1133">Transmembrane helix</keyword>
<keyword evidence="2 7" id="KW-0813">Transport</keyword>
<feature type="domain" description="ABC transmembrane type-1" evidence="8">
    <location>
        <begin position="123"/>
        <end position="333"/>
    </location>
</feature>
<keyword evidence="6 7" id="KW-0472">Membrane</keyword>
<name>A0A938XBI7_9CLOT</name>
<feature type="transmembrane region" description="Helical" evidence="7">
    <location>
        <begin position="162"/>
        <end position="190"/>
    </location>
</feature>
<dbReference type="GO" id="GO:0055085">
    <property type="term" value="P:transmembrane transport"/>
    <property type="evidence" value="ECO:0007669"/>
    <property type="project" value="InterPro"/>
</dbReference>
<keyword evidence="3" id="KW-1003">Cell membrane</keyword>
<feature type="transmembrane region" description="Helical" evidence="7">
    <location>
        <begin position="33"/>
        <end position="53"/>
    </location>
</feature>
<dbReference type="Pfam" id="PF00528">
    <property type="entry name" value="BPD_transp_1"/>
    <property type="match status" value="1"/>
</dbReference>
<evidence type="ECO:0000256" key="6">
    <source>
        <dbReference type="ARBA" id="ARBA00023136"/>
    </source>
</evidence>
<comment type="similarity">
    <text evidence="7">Belongs to the binding-protein-dependent transport system permease family.</text>
</comment>
<keyword evidence="4 7" id="KW-0812">Transmembrane</keyword>
<dbReference type="InterPro" id="IPR045621">
    <property type="entry name" value="BPD_transp_1_N"/>
</dbReference>
<comment type="caution">
    <text evidence="9">The sequence shown here is derived from an EMBL/GenBank/DDBJ whole genome shotgun (WGS) entry which is preliminary data.</text>
</comment>
<protein>
    <submittedName>
        <fullName evidence="9">ABC transporter permease</fullName>
    </submittedName>
</protein>
<evidence type="ECO:0000256" key="4">
    <source>
        <dbReference type="ARBA" id="ARBA00022692"/>
    </source>
</evidence>
<evidence type="ECO:0000313" key="9">
    <source>
        <dbReference type="EMBL" id="MBM6948441.1"/>
    </source>
</evidence>
<sequence length="350" mass="37461">MWTSGAGRRPANHKKTKGLIILKHRLQFTAGKLLRMALLLLGVSLVTFLLVSASPLDPLQTNVGQAALGAMSQEQIGRLEEYWGAGEPLAERYIGWLTGLLHGDMGMSLLYRQPVLTVIGQRLSSSLLLLLTAWVFSGVIGLLLGMAAGWSRGRWPDRLIRGYCLLISSTPAFWLAILLLLIFSVWLGWLPVGFAVPAGVESGAVSFLDRLQHAILPALTLSITGVAGIALHTREKMVDVLESEYILFARARGESGASILWRHGLRGVALPAITLQFGSVSEIIGGSVLVEQVFSYPGLGQAAVTAGIGSDLPLLLGITLLTSAVVFGGNLLADLLYGAADPKIRRRAAR</sequence>
<feature type="transmembrane region" description="Helical" evidence="7">
    <location>
        <begin position="127"/>
        <end position="150"/>
    </location>
</feature>
<reference evidence="9" key="1">
    <citation type="submission" date="2020-08" db="EMBL/GenBank/DDBJ databases">
        <authorList>
            <person name="Cejkova D."/>
            <person name="Kubasova T."/>
            <person name="Jahodarova E."/>
            <person name="Rychlik I."/>
        </authorList>
    </citation>
    <scope>NUCLEOTIDE SEQUENCE</scope>
    <source>
        <strain evidence="9">An582</strain>
    </source>
</reference>
<evidence type="ECO:0000256" key="7">
    <source>
        <dbReference type="RuleBase" id="RU363032"/>
    </source>
</evidence>
<evidence type="ECO:0000256" key="2">
    <source>
        <dbReference type="ARBA" id="ARBA00022448"/>
    </source>
</evidence>
<feature type="transmembrane region" description="Helical" evidence="7">
    <location>
        <begin position="210"/>
        <end position="231"/>
    </location>
</feature>
<dbReference type="AlphaFoldDB" id="A0A938XBI7"/>
<dbReference type="CDD" id="cd06261">
    <property type="entry name" value="TM_PBP2"/>
    <property type="match status" value="1"/>
</dbReference>
<dbReference type="Pfam" id="PF19300">
    <property type="entry name" value="BPD_transp_1_N"/>
    <property type="match status" value="1"/>
</dbReference>
<evidence type="ECO:0000256" key="5">
    <source>
        <dbReference type="ARBA" id="ARBA00022989"/>
    </source>
</evidence>